<keyword evidence="4" id="KW-0695">RNA-directed DNA polymerase</keyword>
<dbReference type="GO" id="GO:0003964">
    <property type="term" value="F:RNA-directed DNA polymerase activity"/>
    <property type="evidence" value="ECO:0007669"/>
    <property type="project" value="UniProtKB-KW"/>
</dbReference>
<feature type="compositionally biased region" description="Low complexity" evidence="1">
    <location>
        <begin position="249"/>
        <end position="282"/>
    </location>
</feature>
<name>A0A6L2NI57_TANCI</name>
<keyword evidence="2" id="KW-0812">Transmembrane</keyword>
<feature type="region of interest" description="Disordered" evidence="1">
    <location>
        <begin position="1"/>
        <end position="52"/>
    </location>
</feature>
<feature type="compositionally biased region" description="Basic and acidic residues" evidence="1">
    <location>
        <begin position="430"/>
        <end position="443"/>
    </location>
</feature>
<feature type="transmembrane region" description="Helical" evidence="2">
    <location>
        <begin position="775"/>
        <end position="795"/>
    </location>
</feature>
<accession>A0A6L2NI57</accession>
<feature type="compositionally biased region" description="Basic and acidic residues" evidence="1">
    <location>
        <begin position="498"/>
        <end position="507"/>
    </location>
</feature>
<dbReference type="PANTHER" id="PTHR33223">
    <property type="entry name" value="CCHC-TYPE DOMAIN-CONTAINING PROTEIN"/>
    <property type="match status" value="1"/>
</dbReference>
<protein>
    <submittedName>
        <fullName evidence="4">Reverse transcriptase domain-containing protein</fullName>
    </submittedName>
</protein>
<feature type="region of interest" description="Disordered" evidence="1">
    <location>
        <begin position="430"/>
        <end position="474"/>
    </location>
</feature>
<keyword evidence="2" id="KW-0472">Membrane</keyword>
<dbReference type="AlphaFoldDB" id="A0A6L2NI57"/>
<gene>
    <name evidence="4" type="ORF">Tci_057914</name>
</gene>
<reference evidence="4" key="1">
    <citation type="journal article" date="2019" name="Sci. Rep.">
        <title>Draft genome of Tanacetum cinerariifolium, the natural source of mosquito coil.</title>
        <authorList>
            <person name="Yamashiro T."/>
            <person name="Shiraishi A."/>
            <person name="Satake H."/>
            <person name="Nakayama K."/>
        </authorList>
    </citation>
    <scope>NUCLEOTIDE SEQUENCE</scope>
</reference>
<feature type="region of interest" description="Disordered" evidence="1">
    <location>
        <begin position="229"/>
        <end position="294"/>
    </location>
</feature>
<dbReference type="InterPro" id="IPR005162">
    <property type="entry name" value="Retrotrans_gag_dom"/>
</dbReference>
<organism evidence="4">
    <name type="scientific">Tanacetum cinerariifolium</name>
    <name type="common">Dalmatian daisy</name>
    <name type="synonym">Chrysanthemum cinerariifolium</name>
    <dbReference type="NCBI Taxonomy" id="118510"/>
    <lineage>
        <taxon>Eukaryota</taxon>
        <taxon>Viridiplantae</taxon>
        <taxon>Streptophyta</taxon>
        <taxon>Embryophyta</taxon>
        <taxon>Tracheophyta</taxon>
        <taxon>Spermatophyta</taxon>
        <taxon>Magnoliopsida</taxon>
        <taxon>eudicotyledons</taxon>
        <taxon>Gunneridae</taxon>
        <taxon>Pentapetalae</taxon>
        <taxon>asterids</taxon>
        <taxon>campanulids</taxon>
        <taxon>Asterales</taxon>
        <taxon>Asteraceae</taxon>
        <taxon>Asteroideae</taxon>
        <taxon>Anthemideae</taxon>
        <taxon>Anthemidinae</taxon>
        <taxon>Tanacetum</taxon>
    </lineage>
</organism>
<keyword evidence="4" id="KW-0808">Transferase</keyword>
<dbReference type="EMBL" id="BKCJ010009212">
    <property type="protein sequence ID" value="GEU85936.1"/>
    <property type="molecule type" value="Genomic_DNA"/>
</dbReference>
<evidence type="ECO:0000256" key="2">
    <source>
        <dbReference type="SAM" id="Phobius"/>
    </source>
</evidence>
<dbReference type="PANTHER" id="PTHR33223:SF6">
    <property type="entry name" value="CCHC-TYPE DOMAIN-CONTAINING PROTEIN"/>
    <property type="match status" value="1"/>
</dbReference>
<feature type="compositionally biased region" description="Basic and acidic residues" evidence="1">
    <location>
        <begin position="237"/>
        <end position="248"/>
    </location>
</feature>
<feature type="compositionally biased region" description="Low complexity" evidence="1">
    <location>
        <begin position="452"/>
        <end position="461"/>
    </location>
</feature>
<keyword evidence="4" id="KW-0548">Nucleotidyltransferase</keyword>
<proteinExistence type="predicted"/>
<evidence type="ECO:0000256" key="1">
    <source>
        <dbReference type="SAM" id="MobiDB-lite"/>
    </source>
</evidence>
<feature type="compositionally biased region" description="Basic and acidic residues" evidence="1">
    <location>
        <begin position="283"/>
        <end position="294"/>
    </location>
</feature>
<evidence type="ECO:0000259" key="3">
    <source>
        <dbReference type="Pfam" id="PF03732"/>
    </source>
</evidence>
<evidence type="ECO:0000313" key="4">
    <source>
        <dbReference type="EMBL" id="GEU85936.1"/>
    </source>
</evidence>
<keyword evidence="2" id="KW-1133">Transmembrane helix</keyword>
<feature type="region of interest" description="Disordered" evidence="1">
    <location>
        <begin position="493"/>
        <end position="519"/>
    </location>
</feature>
<sequence>MFDSRDFLPLEEISPKDAETSESPTPVSPCSSIGSSSLVRSTTPPPDYPFDKSIFAELDNSLWIIPRPLGGEPDPEEPNEMPPKRISTSEAPAMTQDDIKKLVADSVSAALEAQAANMENIDNTTRPRETPVARKCTYKEFMSCQPFYFNEQADKIAWTELKRLLTNKYCPRTEELTTICPTMVPNSEKLMEVFIEGLPRSIEGNVTASKPQTLEEAINITQRLMDRVTKHNSVQETSDHKQKFDDSKNTNNNNYPNNRDHNNYPNYCNNNNHSNNRNNNNRNNDHHQQQNRKQETLKTYVANNGYTGNRPLCERLAFAAIFVRMGVTDWYQSYGYREQDSLDYIPASPDYFPASPRNTSSNFLDDLTKDRLASLSLSPFCDDPYMKVVQAYDATNNELPIPPLQAPIAPPTILPPSPVLSLSPMFDSRDFLPPKEISPKDTETSESPTPVSPCSSIGSSSQVRSTTPPPDYPFDKSIFAELDNSLWIIPRPLGGEPYPKEPNEMPPKRTSTSKAPAMTQDDIKKLTKETPIARKCTYKEFMSYQPFYFTGTKGAVGLIHWFERTELQADKIAWTELKRLLTNKYCPRTEVKKMEDEFYNLVVKGNDLKTYIRRFQELTTICPTMVPNSEKLMEVFIEGLPRSIEGNVTASKPQTLEEAINITQRLMDRYVEGEIDKLLMEQARIPNCVSVPDGCFTASTYVLEEWPTTLVEIILMLGFRSLLLGNGKRYPVKFLRDIEVENNGEAPRIHTMDEHFVTEVEKFTLSGVTLDSINAPMIITTTAIVLLCTIVFGFLMKPLIRYLLPPNTSNIDPSITISLKEDMTLPLLSFDESTSKNISRGKENISMLMERPIYTIHSYWRRFTKLTLKPAYLSRVVSSDMVEVKNKGISYELKTYMELFTLVISWGHL</sequence>
<feature type="compositionally biased region" description="Basic and acidic residues" evidence="1">
    <location>
        <begin position="1"/>
        <end position="19"/>
    </location>
</feature>
<dbReference type="Pfam" id="PF03732">
    <property type="entry name" value="Retrotrans_gag"/>
    <property type="match status" value="1"/>
</dbReference>
<comment type="caution">
    <text evidence="4">The sequence shown here is derived from an EMBL/GenBank/DDBJ whole genome shotgun (WGS) entry which is preliminary data.</text>
</comment>
<feature type="compositionally biased region" description="Low complexity" evidence="1">
    <location>
        <begin position="28"/>
        <end position="37"/>
    </location>
</feature>
<feature type="domain" description="Retrotransposon gag" evidence="3">
    <location>
        <begin position="560"/>
        <end position="641"/>
    </location>
</feature>